<organism evidence="2 3">
    <name type="scientific">Echinococcus multilocularis</name>
    <name type="common">Fox tapeworm</name>
    <dbReference type="NCBI Taxonomy" id="6211"/>
    <lineage>
        <taxon>Eukaryota</taxon>
        <taxon>Metazoa</taxon>
        <taxon>Spiralia</taxon>
        <taxon>Lophotrochozoa</taxon>
        <taxon>Platyhelminthes</taxon>
        <taxon>Cestoda</taxon>
        <taxon>Eucestoda</taxon>
        <taxon>Cyclophyllidea</taxon>
        <taxon>Taeniidae</taxon>
        <taxon>Echinococcus</taxon>
    </lineage>
</organism>
<evidence type="ECO:0000256" key="1">
    <source>
        <dbReference type="SAM" id="MobiDB-lite"/>
    </source>
</evidence>
<gene>
    <name evidence="2" type="ORF">EmuJ_000138900</name>
</gene>
<evidence type="ECO:0000313" key="3">
    <source>
        <dbReference type="Proteomes" id="UP000017246"/>
    </source>
</evidence>
<evidence type="ECO:0000313" key="2">
    <source>
        <dbReference type="EMBL" id="CDI97600.2"/>
    </source>
</evidence>
<dbReference type="STRING" id="6211.A0A087VZH6"/>
<protein>
    <submittedName>
        <fullName evidence="2">Uncharacterized protein</fullName>
    </submittedName>
</protein>
<reference evidence="2" key="1">
    <citation type="journal article" date="2013" name="Nature">
        <title>The genomes of four tapeworm species reveal adaptations to parasitism.</title>
        <authorList>
            <person name="Tsai I.J."/>
            <person name="Zarowiecki M."/>
            <person name="Holroyd N."/>
            <person name="Garciarrubio A."/>
            <person name="Sanchez-Flores A."/>
            <person name="Brooks K.L."/>
            <person name="Tracey A."/>
            <person name="Bobes R.J."/>
            <person name="Fragoso G."/>
            <person name="Sciutto E."/>
            <person name="Aslett M."/>
            <person name="Beasley H."/>
            <person name="Bennett H.M."/>
            <person name="Cai J."/>
            <person name="Camicia F."/>
            <person name="Clark R."/>
            <person name="Cucher M."/>
            <person name="De Silva N."/>
            <person name="Day T.A."/>
            <person name="Deplazes P."/>
            <person name="Estrada K."/>
            <person name="Fernandez C."/>
            <person name="Holland P.W."/>
            <person name="Hou J."/>
            <person name="Hu S."/>
            <person name="Huckvale T."/>
            <person name="Hung S.S."/>
            <person name="Kamenetzky L."/>
            <person name="Keane J.A."/>
            <person name="Kiss F."/>
            <person name="Koziol U."/>
            <person name="Lambert O."/>
            <person name="Liu K."/>
            <person name="Luo X."/>
            <person name="Luo Y."/>
            <person name="Macchiaroli N."/>
            <person name="Nichol S."/>
            <person name="Paps J."/>
            <person name="Parkinson J."/>
            <person name="Pouchkina-Stantcheva N."/>
            <person name="Riddiford N."/>
            <person name="Rosenzvit M."/>
            <person name="Salinas G."/>
            <person name="Wasmuth J.D."/>
            <person name="Zamanian M."/>
            <person name="Zheng Y."/>
            <person name="Cai X."/>
            <person name="Soberon X."/>
            <person name="Olson P.D."/>
            <person name="Laclette J.P."/>
            <person name="Brehm K."/>
            <person name="Berriman M."/>
            <person name="Garciarrubio A."/>
            <person name="Bobes R.J."/>
            <person name="Fragoso G."/>
            <person name="Sanchez-Flores A."/>
            <person name="Estrada K."/>
            <person name="Cevallos M.A."/>
            <person name="Morett E."/>
            <person name="Gonzalez V."/>
            <person name="Portillo T."/>
            <person name="Ochoa-Leyva A."/>
            <person name="Jose M.V."/>
            <person name="Sciutto E."/>
            <person name="Landa A."/>
            <person name="Jimenez L."/>
            <person name="Valdes V."/>
            <person name="Carrero J.C."/>
            <person name="Larralde C."/>
            <person name="Morales-Montor J."/>
            <person name="Limon-Lason J."/>
            <person name="Soberon X."/>
            <person name="Laclette J.P."/>
        </authorList>
    </citation>
    <scope>NUCLEOTIDE SEQUENCE [LARGE SCALE GENOMIC DNA]</scope>
</reference>
<feature type="region of interest" description="Disordered" evidence="1">
    <location>
        <begin position="16"/>
        <end position="52"/>
    </location>
</feature>
<feature type="compositionally biased region" description="Polar residues" evidence="1">
    <location>
        <begin position="21"/>
        <end position="43"/>
    </location>
</feature>
<proteinExistence type="predicted"/>
<reference evidence="2" key="2">
    <citation type="submission" date="2015-11" db="EMBL/GenBank/DDBJ databases">
        <authorList>
            <person name="Zhang Y."/>
            <person name="Guo Z."/>
        </authorList>
    </citation>
    <scope>NUCLEOTIDE SEQUENCE</scope>
</reference>
<dbReference type="eggNOG" id="KOG0800">
    <property type="taxonomic scope" value="Eukaryota"/>
</dbReference>
<keyword evidence="3" id="KW-1185">Reference proteome</keyword>
<sequence>MCKLDILQAYDFRPEMDRSCPASTGSDSSTSPAVASAGQTSSPVLVRGGVGTEREEGGVVTVVNTAGEEVAPETVITASISNSYHDLEQQLGESTAPSRVDWFRGFFRPPTSTPYYQRRNRRLCLRNVEITTAGVETPESQPRNHLLPIEGCDEDPPHASPATVSSSACAILPVYPTLPSLAYLFPFPSARSPSSFTRAFHHLRYLTSTHSLTDTQSHLNASPSPLSLFSYAVAADEVAVVITATNFDCPRRQHHYCCIMDDPFIHNIYINTPISM</sequence>
<dbReference type="OrthoDB" id="6287253at2759"/>
<accession>A0A087VZH6</accession>
<name>A0A087VZH6_ECHMU</name>
<dbReference type="OMA" id="HHYCCIM"/>
<dbReference type="AlphaFoldDB" id="A0A087VZH6"/>
<dbReference type="Proteomes" id="UP000017246">
    <property type="component" value="Unassembled WGS sequence"/>
</dbReference>
<dbReference type="EMBL" id="LN902844">
    <property type="protein sequence ID" value="CDI97600.2"/>
    <property type="molecule type" value="Genomic_DNA"/>
</dbReference>